<evidence type="ECO:0000256" key="3">
    <source>
        <dbReference type="ARBA" id="ARBA00023125"/>
    </source>
</evidence>
<dbReference type="KEGG" id="mhor:MSHOH_3126"/>
<feature type="domain" description="Type I restriction modification DNA specificity" evidence="4">
    <location>
        <begin position="4"/>
        <end position="156"/>
    </location>
</feature>
<dbReference type="EC" id="3.1.21.3" evidence="5"/>
<dbReference type="RefSeq" id="WP_048141370.1">
    <property type="nucleotide sequence ID" value="NZ_CP009516.1"/>
</dbReference>
<evidence type="ECO:0000313" key="5">
    <source>
        <dbReference type="EMBL" id="AKB79609.1"/>
    </source>
</evidence>
<dbReference type="GeneID" id="24832451"/>
<keyword evidence="5" id="KW-0378">Hydrolase</keyword>
<keyword evidence="2" id="KW-0680">Restriction system</keyword>
<dbReference type="AlphaFoldDB" id="A0A0E3SCB7"/>
<dbReference type="HOGENOM" id="CLU_021095_2_2_2"/>
<dbReference type="Pfam" id="PF01420">
    <property type="entry name" value="Methylase_S"/>
    <property type="match status" value="2"/>
</dbReference>
<dbReference type="EMBL" id="CP009516">
    <property type="protein sequence ID" value="AKB79609.1"/>
    <property type="molecule type" value="Genomic_DNA"/>
</dbReference>
<dbReference type="STRING" id="1434110.MSHOH_3126"/>
<dbReference type="InterPro" id="IPR000055">
    <property type="entry name" value="Restrct_endonuc_typeI_TRD"/>
</dbReference>
<accession>A0A0E3SCB7</accession>
<gene>
    <name evidence="5" type="ORF">MSHOH_3126</name>
</gene>
<dbReference type="PANTHER" id="PTHR30408:SF12">
    <property type="entry name" value="TYPE I RESTRICTION ENZYME MJAVIII SPECIFICITY SUBUNIT"/>
    <property type="match status" value="1"/>
</dbReference>
<evidence type="ECO:0000256" key="2">
    <source>
        <dbReference type="ARBA" id="ARBA00022747"/>
    </source>
</evidence>
<sequence length="371" mass="42119">MTGEWKECKLGDVITLQRGHDLPKSKMMNGTIPVAGSNGIIGYHNEATTKAPGITIGRSGNLGNAYFYNVDFWAHNTTLYVKDFKGNDELFIYYFLKTFDFKQFNVGSAVPTLNRNHIHPIDVVIPPLPEQRSIASVLSSLDDKIDLLHRQNKTLEAMAETLFKQWFVEEADEGWEEVDLEYVTQKITDGAHKSPPTVEVGLPMASVKDMHQWGIHLDSCRKISESDFEELVRNDCRPLKNDIIIAKDGSYLKHVFVAPNDLDLVILSSIAILRPNGKYNPLLLSIYLKMNSTCEALENIVTGAVIPRIVLKDFRKFKLKLPPIELQIKTLKTLEPIHMKCWENVNQIYTLEKLRDALLPKLMSGELRVEL</sequence>
<dbReference type="InterPro" id="IPR052021">
    <property type="entry name" value="Type-I_RS_S_subunit"/>
</dbReference>
<dbReference type="SUPFAM" id="SSF116734">
    <property type="entry name" value="DNA methylase specificity domain"/>
    <property type="match status" value="2"/>
</dbReference>
<keyword evidence="6" id="KW-1185">Reference proteome</keyword>
<dbReference type="InterPro" id="IPR044946">
    <property type="entry name" value="Restrct_endonuc_typeI_TRD_sf"/>
</dbReference>
<dbReference type="PANTHER" id="PTHR30408">
    <property type="entry name" value="TYPE-1 RESTRICTION ENZYME ECOKI SPECIFICITY PROTEIN"/>
    <property type="match status" value="1"/>
</dbReference>
<organism evidence="5 6">
    <name type="scientific">Methanosarcina horonobensis HB-1 = JCM 15518</name>
    <dbReference type="NCBI Taxonomy" id="1434110"/>
    <lineage>
        <taxon>Archaea</taxon>
        <taxon>Methanobacteriati</taxon>
        <taxon>Methanobacteriota</taxon>
        <taxon>Stenosarchaea group</taxon>
        <taxon>Methanomicrobia</taxon>
        <taxon>Methanosarcinales</taxon>
        <taxon>Methanosarcinaceae</taxon>
        <taxon>Methanosarcina</taxon>
    </lineage>
</organism>
<reference evidence="5 6" key="1">
    <citation type="submission" date="2014-07" db="EMBL/GenBank/DDBJ databases">
        <title>Methanogenic archaea and the global carbon cycle.</title>
        <authorList>
            <person name="Henriksen J.R."/>
            <person name="Luke J."/>
            <person name="Reinhart S."/>
            <person name="Benedict M.N."/>
            <person name="Youngblut N.D."/>
            <person name="Metcalf M.E."/>
            <person name="Whitaker R.J."/>
            <person name="Metcalf W.W."/>
        </authorList>
    </citation>
    <scope>NUCLEOTIDE SEQUENCE [LARGE SCALE GENOMIC DNA]</scope>
    <source>
        <strain evidence="5 6">HB-1</strain>
    </source>
</reference>
<feature type="domain" description="Type I restriction modification DNA specificity" evidence="4">
    <location>
        <begin position="201"/>
        <end position="344"/>
    </location>
</feature>
<evidence type="ECO:0000259" key="4">
    <source>
        <dbReference type="Pfam" id="PF01420"/>
    </source>
</evidence>
<dbReference type="CDD" id="cd17267">
    <property type="entry name" value="RMtype1_S_EcoAO83I-TRD1-CR1_like"/>
    <property type="match status" value="1"/>
</dbReference>
<name>A0A0E3SCB7_9EURY</name>
<dbReference type="PATRIC" id="fig|1434110.4.peg.4025"/>
<protein>
    <submittedName>
        <fullName evidence="5">Type I restriction-modification system, specificity subunit S</fullName>
        <ecNumber evidence="5">3.1.21.3</ecNumber>
    </submittedName>
</protein>
<dbReference type="Gene3D" id="3.90.220.20">
    <property type="entry name" value="DNA methylase specificity domains"/>
    <property type="match status" value="2"/>
</dbReference>
<dbReference type="OrthoDB" id="84651at2157"/>
<dbReference type="Proteomes" id="UP000033101">
    <property type="component" value="Chromosome"/>
</dbReference>
<evidence type="ECO:0000313" key="6">
    <source>
        <dbReference type="Proteomes" id="UP000033101"/>
    </source>
</evidence>
<comment type="similarity">
    <text evidence="1">Belongs to the type-I restriction system S methylase family.</text>
</comment>
<dbReference type="GO" id="GO:0009035">
    <property type="term" value="F:type I site-specific deoxyribonuclease activity"/>
    <property type="evidence" value="ECO:0007669"/>
    <property type="project" value="UniProtKB-EC"/>
</dbReference>
<proteinExistence type="inferred from homology"/>
<evidence type="ECO:0000256" key="1">
    <source>
        <dbReference type="ARBA" id="ARBA00010923"/>
    </source>
</evidence>
<dbReference type="GO" id="GO:0003677">
    <property type="term" value="F:DNA binding"/>
    <property type="evidence" value="ECO:0007669"/>
    <property type="project" value="UniProtKB-KW"/>
</dbReference>
<keyword evidence="3" id="KW-0238">DNA-binding</keyword>
<dbReference type="REBASE" id="109289">
    <property type="entry name" value="S.MhoHB1ORF3128P"/>
</dbReference>
<dbReference type="GO" id="GO:0009307">
    <property type="term" value="P:DNA restriction-modification system"/>
    <property type="evidence" value="ECO:0007669"/>
    <property type="project" value="UniProtKB-KW"/>
</dbReference>